<evidence type="ECO:0000313" key="4">
    <source>
        <dbReference type="Proteomes" id="UP000248724"/>
    </source>
</evidence>
<evidence type="ECO:0000313" key="3">
    <source>
        <dbReference type="EMBL" id="PZR82989.1"/>
    </source>
</evidence>
<dbReference type="Gene3D" id="3.40.50.150">
    <property type="entry name" value="Vaccinia Virus protein VP39"/>
    <property type="match status" value="1"/>
</dbReference>
<protein>
    <submittedName>
        <fullName evidence="2">Class I SAM-dependent methyltransferase</fullName>
    </submittedName>
    <submittedName>
        <fullName evidence="3">Methyltransferase type 11</fullName>
    </submittedName>
</protein>
<gene>
    <name evidence="3" type="ORF">DLM65_02920</name>
    <name evidence="2" type="ORF">JF886_11855</name>
</gene>
<dbReference type="EMBL" id="JAEKNS010000124">
    <property type="protein sequence ID" value="MBJ7595529.1"/>
    <property type="molecule type" value="Genomic_DNA"/>
</dbReference>
<dbReference type="AlphaFoldDB" id="A0A2W5ZC58"/>
<reference evidence="3 4" key="1">
    <citation type="journal article" date="2017" name="Nature">
        <title>Atmospheric trace gases support primary production in Antarctic desert surface soil.</title>
        <authorList>
            <person name="Ji M."/>
            <person name="Greening C."/>
            <person name="Vanwonterghem I."/>
            <person name="Carere C.R."/>
            <person name="Bay S.K."/>
            <person name="Steen J.A."/>
            <person name="Montgomery K."/>
            <person name="Lines T."/>
            <person name="Beardall J."/>
            <person name="van Dorst J."/>
            <person name="Snape I."/>
            <person name="Stott M.B."/>
            <person name="Hugenholtz P."/>
            <person name="Ferrari B.C."/>
        </authorList>
    </citation>
    <scope>NUCLEOTIDE SEQUENCE [LARGE SCALE GENOMIC DNA]</scope>
    <source>
        <strain evidence="3">RRmetagenome_bin12</strain>
    </source>
</reference>
<dbReference type="PANTHER" id="PTHR43591">
    <property type="entry name" value="METHYLTRANSFERASE"/>
    <property type="match status" value="1"/>
</dbReference>
<dbReference type="EMBL" id="QHBU01000050">
    <property type="protein sequence ID" value="PZR82989.1"/>
    <property type="molecule type" value="Genomic_DNA"/>
</dbReference>
<comment type="caution">
    <text evidence="3">The sequence shown here is derived from an EMBL/GenBank/DDBJ whole genome shotgun (WGS) entry which is preliminary data.</text>
</comment>
<dbReference type="Pfam" id="PF13649">
    <property type="entry name" value="Methyltransf_25"/>
    <property type="match status" value="1"/>
</dbReference>
<dbReference type="InterPro" id="IPR029063">
    <property type="entry name" value="SAM-dependent_MTases_sf"/>
</dbReference>
<dbReference type="GO" id="GO:0008168">
    <property type="term" value="F:methyltransferase activity"/>
    <property type="evidence" value="ECO:0007669"/>
    <property type="project" value="UniProtKB-KW"/>
</dbReference>
<sequence length="229" mass="25081">MPDRETRFAMMIDAVEALCGSAPYVVDLGSGPGSLSRRLLDRLPQARVTAIDLDPVLLAIGRNALGDHGGRLQWLDADLRSRWNAREDGPVDAAVSTTALHWLQPNALAALYRHLGTVLAPGGVFVNGDRMEFPPDLPRLAAAAQSIRERQESGDVGDAESWEDWWAAVEQDPGLAAEVAERARRHHDHPDHEHQADLATHIQGLREAGFAEVGTIWQHLADRVLVAIR</sequence>
<evidence type="ECO:0000259" key="1">
    <source>
        <dbReference type="Pfam" id="PF13649"/>
    </source>
</evidence>
<dbReference type="Proteomes" id="UP000248724">
    <property type="component" value="Unassembled WGS sequence"/>
</dbReference>
<reference evidence="3" key="2">
    <citation type="submission" date="2018-05" db="EMBL/GenBank/DDBJ databases">
        <authorList>
            <person name="Ferrari B."/>
        </authorList>
    </citation>
    <scope>NUCLEOTIDE SEQUENCE</scope>
    <source>
        <strain evidence="3">RRmetagenome_bin12</strain>
    </source>
</reference>
<accession>A0A2W5ZC58</accession>
<proteinExistence type="predicted"/>
<accession>A0A934JY97</accession>
<dbReference type="GO" id="GO:0032259">
    <property type="term" value="P:methylation"/>
    <property type="evidence" value="ECO:0007669"/>
    <property type="project" value="UniProtKB-KW"/>
</dbReference>
<keyword evidence="3" id="KW-0489">Methyltransferase</keyword>
<evidence type="ECO:0000313" key="5">
    <source>
        <dbReference type="Proteomes" id="UP000606991"/>
    </source>
</evidence>
<organism evidence="3 4">
    <name type="scientific">Candidatus Aeolococcus gillhamiae</name>
    <dbReference type="NCBI Taxonomy" id="3127015"/>
    <lineage>
        <taxon>Bacteria</taxon>
        <taxon>Bacillati</taxon>
        <taxon>Candidatus Dormiibacterota</taxon>
        <taxon>Candidatus Dormibacteria</taxon>
        <taxon>Candidatus Aeolococcales</taxon>
        <taxon>Candidatus Aeolococcaceae</taxon>
        <taxon>Candidatus Aeolococcus</taxon>
    </lineage>
</organism>
<keyword evidence="3" id="KW-0808">Transferase</keyword>
<name>A0A2W5ZC58_9BACT</name>
<dbReference type="CDD" id="cd02440">
    <property type="entry name" value="AdoMet_MTases"/>
    <property type="match status" value="1"/>
</dbReference>
<evidence type="ECO:0000313" key="2">
    <source>
        <dbReference type="EMBL" id="MBJ7595529.1"/>
    </source>
</evidence>
<dbReference type="SUPFAM" id="SSF53335">
    <property type="entry name" value="S-adenosyl-L-methionine-dependent methyltransferases"/>
    <property type="match status" value="1"/>
</dbReference>
<dbReference type="InterPro" id="IPR041698">
    <property type="entry name" value="Methyltransf_25"/>
</dbReference>
<reference evidence="2 5" key="3">
    <citation type="submission" date="2020-10" db="EMBL/GenBank/DDBJ databases">
        <title>Ca. Dormibacterota MAGs.</title>
        <authorList>
            <person name="Montgomery K."/>
        </authorList>
    </citation>
    <scope>NUCLEOTIDE SEQUENCE [LARGE SCALE GENOMIC DNA]</scope>
    <source>
        <strain evidence="2">SC8812_S17_18</strain>
    </source>
</reference>
<feature type="domain" description="Methyltransferase" evidence="1">
    <location>
        <begin position="25"/>
        <end position="123"/>
    </location>
</feature>
<dbReference type="Proteomes" id="UP000606991">
    <property type="component" value="Unassembled WGS sequence"/>
</dbReference>